<feature type="domain" description="DUF4062" evidence="1">
    <location>
        <begin position="5"/>
        <end position="105"/>
    </location>
</feature>
<organism evidence="2 3">
    <name type="scientific">Janthinobacterium psychrotolerans</name>
    <dbReference type="NCBI Taxonomy" id="1747903"/>
    <lineage>
        <taxon>Bacteria</taxon>
        <taxon>Pseudomonadati</taxon>
        <taxon>Pseudomonadota</taxon>
        <taxon>Betaproteobacteria</taxon>
        <taxon>Burkholderiales</taxon>
        <taxon>Oxalobacteraceae</taxon>
        <taxon>Janthinobacterium</taxon>
    </lineage>
</organism>
<dbReference type="AlphaFoldDB" id="A0A1A7BYY9"/>
<dbReference type="OrthoDB" id="72299at2"/>
<gene>
    <name evidence="2" type="ORF">ASR47_1003354</name>
</gene>
<accession>A0A1A7BYY9</accession>
<name>A0A1A7BYY9_9BURK</name>
<evidence type="ECO:0000313" key="2">
    <source>
        <dbReference type="EMBL" id="OBV37690.1"/>
    </source>
</evidence>
<dbReference type="InterPro" id="IPR025139">
    <property type="entry name" value="DUF4062"/>
</dbReference>
<evidence type="ECO:0000313" key="3">
    <source>
        <dbReference type="Proteomes" id="UP000092713"/>
    </source>
</evidence>
<sequence length="334" mass="38278">MARLRIFVSSTYYDLRHIRSSMESFLEGMGYEAVLFESGGIAFHHDMTLADACYAEVQTCHMLVLVIGGRYGSADEKRKEQASEEVIEKMYSAYNSVTKREYETARDKNIPIFIFVDKNVRSEYETFKSNRENKTVRYAHVDSVNIFLLLDDIINQSYNNFVKEFEKFEDISSWLKEQWAGIYSDLLMSRRDHAAIKSMADRLAELSELTNSMKSYTETIMKKVLPPESASAAIDIESKRDLNRKMLRFMKEPMITYIQNSCRVMEGGFVPTALDLYHALDASDSASEFMTRANVPTPVLTSLLSRSNDLHSGFNSLKESYCNPYLEPLKGVAE</sequence>
<comment type="caution">
    <text evidence="2">The sequence shown here is derived from an EMBL/GenBank/DDBJ whole genome shotgun (WGS) entry which is preliminary data.</text>
</comment>
<keyword evidence="3" id="KW-1185">Reference proteome</keyword>
<proteinExistence type="predicted"/>
<dbReference type="Pfam" id="PF13271">
    <property type="entry name" value="DUF4062"/>
    <property type="match status" value="1"/>
</dbReference>
<evidence type="ECO:0000259" key="1">
    <source>
        <dbReference type="Pfam" id="PF13271"/>
    </source>
</evidence>
<dbReference type="RefSeq" id="WP_065309901.1">
    <property type="nucleotide sequence ID" value="NZ_LOCQ01000060.1"/>
</dbReference>
<dbReference type="EMBL" id="LOCQ01000060">
    <property type="protein sequence ID" value="OBV37690.1"/>
    <property type="molecule type" value="Genomic_DNA"/>
</dbReference>
<protein>
    <recommendedName>
        <fullName evidence="1">DUF4062 domain-containing protein</fullName>
    </recommendedName>
</protein>
<reference evidence="2 3" key="1">
    <citation type="submission" date="2016-04" db="EMBL/GenBank/DDBJ databases">
        <title>Draft genome sequence of Janthinobacterium psychrotolerans sp. nov., isolated from freshwater sediments in Denmark.</title>
        <authorList>
            <person name="Gong X."/>
            <person name="Skrivergaard S."/>
            <person name="Korsgaard B.S."/>
            <person name="Schreiber L."/>
            <person name="Marshall I.P."/>
            <person name="Finster K."/>
            <person name="Schramm A."/>
        </authorList>
    </citation>
    <scope>NUCLEOTIDE SEQUENCE [LARGE SCALE GENOMIC DNA]</scope>
    <source>
        <strain evidence="2 3">S3-2</strain>
    </source>
</reference>
<dbReference type="Proteomes" id="UP000092713">
    <property type="component" value="Unassembled WGS sequence"/>
</dbReference>
<dbReference type="PATRIC" id="fig|1747903.4.peg.1217"/>